<evidence type="ECO:0000313" key="2">
    <source>
        <dbReference type="EMBL" id="GFP30368.1"/>
    </source>
</evidence>
<dbReference type="Gene3D" id="3.40.50.1000">
    <property type="entry name" value="HAD superfamily/HAD-like"/>
    <property type="match status" value="1"/>
</dbReference>
<dbReference type="AlphaFoldDB" id="A0A6V8NHB0"/>
<dbReference type="Proteomes" id="UP000569018">
    <property type="component" value="Unassembled WGS sequence"/>
</dbReference>
<evidence type="ECO:0000313" key="5">
    <source>
        <dbReference type="Proteomes" id="UP000574717"/>
    </source>
</evidence>
<accession>A0A6V8NHB0</accession>
<keyword evidence="6" id="KW-1185">Reference proteome</keyword>
<evidence type="ECO:0000313" key="1">
    <source>
        <dbReference type="EMBL" id="GFP18754.1"/>
    </source>
</evidence>
<gene>
    <name evidence="1" type="ORF">HKBW3S03_00259</name>
    <name evidence="2" type="ORF">HKBW3S34_01289</name>
    <name evidence="3" type="ORF">HKBW3S47_01694</name>
</gene>
<dbReference type="Pfam" id="PF13242">
    <property type="entry name" value="Hydrolase_like"/>
    <property type="match status" value="1"/>
</dbReference>
<dbReference type="PANTHER" id="PTHR19288">
    <property type="entry name" value="4-NITROPHENYLPHOSPHATASE-RELATED"/>
    <property type="match status" value="1"/>
</dbReference>
<comment type="caution">
    <text evidence="1">The sequence shown here is derived from an EMBL/GenBank/DDBJ whole genome shotgun (WGS) entry which is preliminary data.</text>
</comment>
<dbReference type="PANTHER" id="PTHR19288:SF25">
    <property type="entry name" value="PHOSPHATIDYLGLYCEROPHOSPHATASE GEP4, MITOCHONDRIAL"/>
    <property type="match status" value="1"/>
</dbReference>
<dbReference type="NCBIfam" id="TIGR01668">
    <property type="entry name" value="YqeG_hyp_ppase"/>
    <property type="match status" value="1"/>
</dbReference>
<dbReference type="RefSeq" id="WP_176236034.1">
    <property type="nucleotide sequence ID" value="NZ_BLRU01000011.1"/>
</dbReference>
<dbReference type="GO" id="GO:0008962">
    <property type="term" value="F:phosphatidylglycerophosphatase activity"/>
    <property type="evidence" value="ECO:0007669"/>
    <property type="project" value="InterPro"/>
</dbReference>
<evidence type="ECO:0000313" key="3">
    <source>
        <dbReference type="EMBL" id="GFP39997.1"/>
    </source>
</evidence>
<dbReference type="InterPro" id="IPR023214">
    <property type="entry name" value="HAD_sf"/>
</dbReference>
<dbReference type="InterPro" id="IPR036412">
    <property type="entry name" value="HAD-like_sf"/>
</dbReference>
<sequence length="164" mass="18400">MFLQVLRPNYSYESLYHIGPEDLKAKGLKGLIIDLDNTSLEHGGAFLSPEREAWFSSLLHSGIKICLVSNNTSVRAKNISDSLGVPYVSNAMKPFKRAFRKALEALDLPAHQVAGVGDQIFTDIWGGNRAGLITILVTPLGSREHWWTRMIRRVERPFRRSPSP</sequence>
<dbReference type="CDD" id="cd16416">
    <property type="entry name" value="HAD_BsYqeG-like"/>
    <property type="match status" value="1"/>
</dbReference>
<dbReference type="Proteomes" id="UP000574717">
    <property type="component" value="Unassembled WGS sequence"/>
</dbReference>
<proteinExistence type="predicted"/>
<name>A0A6V8NHB0_9ACTN</name>
<protein>
    <recommendedName>
        <fullName evidence="7">YqeG family HAD IIIA-type phosphatase</fullName>
    </recommendedName>
</protein>
<evidence type="ECO:0008006" key="7">
    <source>
        <dbReference type="Google" id="ProtNLM"/>
    </source>
</evidence>
<organism evidence="1 5">
    <name type="scientific">Candidatus Hakubella thermalkaliphila</name>
    <dbReference type="NCBI Taxonomy" id="2754717"/>
    <lineage>
        <taxon>Bacteria</taxon>
        <taxon>Bacillati</taxon>
        <taxon>Actinomycetota</taxon>
        <taxon>Actinomycetota incertae sedis</taxon>
        <taxon>Candidatus Hakubellales</taxon>
        <taxon>Candidatus Hakubellaceae</taxon>
        <taxon>Candidatus Hakubella</taxon>
    </lineage>
</organism>
<reference evidence="4 5" key="1">
    <citation type="journal article" date="2020" name="Front. Microbiol.">
        <title>Single-cell genomics of novel Actinobacteria with the Wood-Ljungdahl pathway discovered in a serpentinizing system.</title>
        <authorList>
            <person name="Merino N."/>
            <person name="Kawai M."/>
            <person name="Boyd E.S."/>
            <person name="Colman D.R."/>
            <person name="McGlynn S.E."/>
            <person name="Nealson K.H."/>
            <person name="Kurokawa K."/>
            <person name="Hongoh Y."/>
        </authorList>
    </citation>
    <scope>NUCLEOTIDE SEQUENCE [LARGE SCALE GENOMIC DNA]</scope>
    <source>
        <strain evidence="1 5">S03</strain>
        <strain evidence="2 6">S34</strain>
        <strain evidence="3 4">S47</strain>
    </source>
</reference>
<dbReference type="SUPFAM" id="SSF56784">
    <property type="entry name" value="HAD-like"/>
    <property type="match status" value="1"/>
</dbReference>
<dbReference type="NCBIfam" id="TIGR01662">
    <property type="entry name" value="HAD-SF-IIIA"/>
    <property type="match status" value="1"/>
</dbReference>
<dbReference type="InterPro" id="IPR010021">
    <property type="entry name" value="PGPP1/Gep4"/>
</dbReference>
<dbReference type="GO" id="GO:0005737">
    <property type="term" value="C:cytoplasm"/>
    <property type="evidence" value="ECO:0007669"/>
    <property type="project" value="TreeGrafter"/>
</dbReference>
<dbReference type="InterPro" id="IPR006549">
    <property type="entry name" value="HAD-SF_hydro_IIIA"/>
</dbReference>
<dbReference type="EMBL" id="BLRU01000011">
    <property type="protein sequence ID" value="GFP18754.1"/>
    <property type="molecule type" value="Genomic_DNA"/>
</dbReference>
<dbReference type="InterPro" id="IPR006439">
    <property type="entry name" value="HAD-SF_hydro_IA"/>
</dbReference>
<dbReference type="NCBIfam" id="TIGR01549">
    <property type="entry name" value="HAD-SF-IA-v1"/>
    <property type="match status" value="1"/>
</dbReference>
<dbReference type="Proteomes" id="UP000588083">
    <property type="component" value="Unassembled WGS sequence"/>
</dbReference>
<dbReference type="EMBL" id="BLRZ01000061">
    <property type="protein sequence ID" value="GFP30368.1"/>
    <property type="molecule type" value="Genomic_DNA"/>
</dbReference>
<evidence type="ECO:0000313" key="6">
    <source>
        <dbReference type="Proteomes" id="UP000588083"/>
    </source>
</evidence>
<evidence type="ECO:0000313" key="4">
    <source>
        <dbReference type="Proteomes" id="UP000569018"/>
    </source>
</evidence>
<dbReference type="EMBL" id="BLSD01000122">
    <property type="protein sequence ID" value="GFP39997.1"/>
    <property type="molecule type" value="Genomic_DNA"/>
</dbReference>